<feature type="active site" description="Proton acceptor" evidence="3">
    <location>
        <position position="66"/>
    </location>
</feature>
<dbReference type="RefSeq" id="WP_160877813.1">
    <property type="nucleotide sequence ID" value="NZ_WUEK01000005.1"/>
</dbReference>
<dbReference type="SUPFAM" id="SSF51735">
    <property type="entry name" value="NAD(P)-binding Rossmann-fold domains"/>
    <property type="match status" value="1"/>
</dbReference>
<feature type="domain" description="RmlD-like substrate binding" evidence="6">
    <location>
        <begin position="184"/>
        <end position="465"/>
    </location>
</feature>
<keyword evidence="5" id="KW-0560">Oxidoreductase</keyword>
<dbReference type="GO" id="GO:0008831">
    <property type="term" value="F:dTDP-4-dehydrorhamnose reductase activity"/>
    <property type="evidence" value="ECO:0007669"/>
    <property type="project" value="UniProtKB-EC"/>
</dbReference>
<comment type="pathway">
    <text evidence="5">Carbohydrate biosynthesis; dTDP-L-rhamnose biosynthesis.</text>
</comment>
<dbReference type="GO" id="GO:0019305">
    <property type="term" value="P:dTDP-rhamnose biosynthetic process"/>
    <property type="evidence" value="ECO:0007669"/>
    <property type="project" value="UniProtKB-UniPathway"/>
</dbReference>
<keyword evidence="5" id="KW-0521">NADP</keyword>
<evidence type="ECO:0000256" key="3">
    <source>
        <dbReference type="PIRSR" id="PIRSR600888-1"/>
    </source>
</evidence>
<dbReference type="SUPFAM" id="SSF51182">
    <property type="entry name" value="RmlC-like cupins"/>
    <property type="match status" value="1"/>
</dbReference>
<dbReference type="InterPro" id="IPR011051">
    <property type="entry name" value="RmlC_Cupin_sf"/>
</dbReference>
<dbReference type="AlphaFoldDB" id="A0A6L7EZS5"/>
<comment type="caution">
    <text evidence="7">The sequence shown here is derived from an EMBL/GenBank/DDBJ whole genome shotgun (WGS) entry which is preliminary data.</text>
</comment>
<evidence type="ECO:0000313" key="8">
    <source>
        <dbReference type="Proteomes" id="UP000473325"/>
    </source>
</evidence>
<dbReference type="UniPathway" id="UPA00124"/>
<sequence length="467" mass="50295">MADLAVETTAIPGLLIVRMPVHEDARGWFKENWQREKMTALGLPDFGPVQHNISYNAHRGATRGVHTEPWDKFVSVVTGRIFGAWVDMREGDTFGATVTVEADPSVAVFVPRGVGNSYQALEDGTTYSYLVNDHWRAGTTYPALNLADPTVAIAWPIPLDEAEISEKDKTTPYLDDVVPMAPRRTLIVGAHGQLGQALQAEFPGADLVDLRAGEGVSVLDVSDAAQVAAWPWREYDLVLNAAAYTAVDAAETADGRRTAWAANASAPATLARLAAEHRFTLVHYSSEYVFDGTLDPHTEDEPLSPLGVYAQSKAAGDIAVAAAPRHFVLRTSWVIGEGKNFVRTMQQLAANGVSPTVVDDQVGRLTFTGELARATRHLLTSAAAYGTYNVSNGGDPTSFADVAKAVFELSGRSADDVSATTTEEYFAGKDLAPRPLRSVMDLSKIRATGFEPEDARTALERYVAASS</sequence>
<dbReference type="InterPro" id="IPR014710">
    <property type="entry name" value="RmlC-like_jellyroll"/>
</dbReference>
<dbReference type="Gene3D" id="3.90.25.10">
    <property type="entry name" value="UDP-galactose 4-epimerase, domain 1"/>
    <property type="match status" value="1"/>
</dbReference>
<gene>
    <name evidence="7" type="ORF">GRQ65_10180</name>
</gene>
<dbReference type="Gene3D" id="3.40.50.720">
    <property type="entry name" value="NAD(P)-binding Rossmann-like Domain"/>
    <property type="match status" value="1"/>
</dbReference>
<dbReference type="Pfam" id="PF00908">
    <property type="entry name" value="dTDP_sugar_isom"/>
    <property type="match status" value="1"/>
</dbReference>
<comment type="function">
    <text evidence="5">Catalyzes the reduction of dTDP-6-deoxy-L-lyxo-4-hexulose to yield dTDP-L-rhamnose.</text>
</comment>
<dbReference type="Gene3D" id="2.60.120.10">
    <property type="entry name" value="Jelly Rolls"/>
    <property type="match status" value="1"/>
</dbReference>
<keyword evidence="8" id="KW-1185">Reference proteome</keyword>
<comment type="similarity">
    <text evidence="2 5">Belongs to the dTDP-4-dehydrorhamnose reductase family.</text>
</comment>
<comment type="similarity">
    <text evidence="1">Belongs to the dTDP-4-dehydrorhamnose 3,5-epimerase family.</text>
</comment>
<dbReference type="GO" id="GO:0008830">
    <property type="term" value="F:dTDP-4-dehydrorhamnose 3,5-epimerase activity"/>
    <property type="evidence" value="ECO:0007669"/>
    <property type="project" value="InterPro"/>
</dbReference>
<organism evidence="7 8">
    <name type="scientific">Nocardioides flavescens</name>
    <dbReference type="NCBI Taxonomy" id="2691959"/>
    <lineage>
        <taxon>Bacteria</taxon>
        <taxon>Bacillati</taxon>
        <taxon>Actinomycetota</taxon>
        <taxon>Actinomycetes</taxon>
        <taxon>Propionibacteriales</taxon>
        <taxon>Nocardioidaceae</taxon>
        <taxon>Nocardioides</taxon>
    </lineage>
</organism>
<dbReference type="Proteomes" id="UP000473325">
    <property type="component" value="Unassembled WGS sequence"/>
</dbReference>
<dbReference type="EC" id="1.1.1.133" evidence="5"/>
<dbReference type="InterPro" id="IPR000888">
    <property type="entry name" value="RmlC-like"/>
</dbReference>
<dbReference type="InterPro" id="IPR036291">
    <property type="entry name" value="NAD(P)-bd_dom_sf"/>
</dbReference>
<evidence type="ECO:0000259" key="6">
    <source>
        <dbReference type="Pfam" id="PF04321"/>
    </source>
</evidence>
<feature type="active site" description="Proton donor" evidence="3">
    <location>
        <position position="129"/>
    </location>
</feature>
<dbReference type="InterPro" id="IPR029903">
    <property type="entry name" value="RmlD-like-bd"/>
</dbReference>
<evidence type="ECO:0000256" key="4">
    <source>
        <dbReference type="PIRSR" id="PIRSR600888-3"/>
    </source>
</evidence>
<dbReference type="PANTHER" id="PTHR10491:SF4">
    <property type="entry name" value="METHIONINE ADENOSYLTRANSFERASE 2 SUBUNIT BETA"/>
    <property type="match status" value="1"/>
</dbReference>
<dbReference type="PANTHER" id="PTHR10491">
    <property type="entry name" value="DTDP-4-DEHYDRORHAMNOSE REDUCTASE"/>
    <property type="match status" value="1"/>
</dbReference>
<name>A0A6L7EZS5_9ACTN</name>
<proteinExistence type="inferred from homology"/>
<evidence type="ECO:0000256" key="2">
    <source>
        <dbReference type="ARBA" id="ARBA00010944"/>
    </source>
</evidence>
<dbReference type="InterPro" id="IPR005913">
    <property type="entry name" value="dTDP_dehydrorham_reduct"/>
</dbReference>
<evidence type="ECO:0000313" key="7">
    <source>
        <dbReference type="EMBL" id="MXG89919.1"/>
    </source>
</evidence>
<evidence type="ECO:0000256" key="5">
    <source>
        <dbReference type="RuleBase" id="RU364082"/>
    </source>
</evidence>
<dbReference type="EMBL" id="WUEK01000005">
    <property type="protein sequence ID" value="MXG89919.1"/>
    <property type="molecule type" value="Genomic_DNA"/>
</dbReference>
<protein>
    <recommendedName>
        <fullName evidence="5">dTDP-4-dehydrorhamnose reductase</fullName>
        <ecNumber evidence="5">1.1.1.133</ecNumber>
    </recommendedName>
</protein>
<accession>A0A6L7EZS5</accession>
<feature type="site" description="Participates in a stacking interaction with the thymidine ring of dTDP-4-oxo-6-deoxyglucose" evidence="4">
    <location>
        <position position="135"/>
    </location>
</feature>
<dbReference type="Pfam" id="PF04321">
    <property type="entry name" value="RmlD_sub_bind"/>
    <property type="match status" value="1"/>
</dbReference>
<reference evidence="7 8" key="1">
    <citation type="submission" date="2019-12" db="EMBL/GenBank/DDBJ databases">
        <authorList>
            <person name="Kun Z."/>
        </authorList>
    </citation>
    <scope>NUCLEOTIDE SEQUENCE [LARGE SCALE GENOMIC DNA]</scope>
    <source>
        <strain evidence="7 8">YIM 123512</strain>
    </source>
</reference>
<evidence type="ECO:0000256" key="1">
    <source>
        <dbReference type="ARBA" id="ARBA00010154"/>
    </source>
</evidence>